<evidence type="ECO:0000313" key="3">
    <source>
        <dbReference type="Proteomes" id="UP000814243"/>
    </source>
</evidence>
<gene>
    <name evidence="2" type="ORF">HF086_002457</name>
</gene>
<dbReference type="GO" id="GO:0005764">
    <property type="term" value="C:lysosome"/>
    <property type="evidence" value="ECO:0007669"/>
    <property type="project" value="TreeGrafter"/>
</dbReference>
<dbReference type="GO" id="GO:0004559">
    <property type="term" value="F:alpha-mannosidase activity"/>
    <property type="evidence" value="ECO:0007669"/>
    <property type="project" value="InterPro"/>
</dbReference>
<dbReference type="InterPro" id="IPR027291">
    <property type="entry name" value="Glyco_hydro_38_N_sf"/>
</dbReference>
<dbReference type="EMBL" id="JACEFF010000528">
    <property type="protein sequence ID" value="KAH9635897.1"/>
    <property type="molecule type" value="Genomic_DNA"/>
</dbReference>
<dbReference type="SUPFAM" id="SSF88713">
    <property type="entry name" value="Glycoside hydrolase/deacetylase"/>
    <property type="match status" value="1"/>
</dbReference>
<proteinExistence type="predicted"/>
<dbReference type="InterPro" id="IPR000602">
    <property type="entry name" value="Glyco_hydro_38_N"/>
</dbReference>
<dbReference type="GO" id="GO:0006013">
    <property type="term" value="P:mannose metabolic process"/>
    <property type="evidence" value="ECO:0007669"/>
    <property type="project" value="InterPro"/>
</dbReference>
<reference evidence="2" key="1">
    <citation type="journal article" date="2021" name="G3 (Bethesda)">
        <title>Genome and transcriptome analysis of the beet armyworm Spodoptera exigua reveals targets for pest control. .</title>
        <authorList>
            <person name="Simon S."/>
            <person name="Breeschoten T."/>
            <person name="Jansen H.J."/>
            <person name="Dirks R.P."/>
            <person name="Schranz M.E."/>
            <person name="Ros V.I.D."/>
        </authorList>
    </citation>
    <scope>NUCLEOTIDE SEQUENCE</scope>
    <source>
        <strain evidence="2">TB_SE_WUR_2020</strain>
    </source>
</reference>
<protein>
    <recommendedName>
        <fullName evidence="1">Glycoside hydrolase family 38 N-terminal domain-containing protein</fullName>
    </recommendedName>
</protein>
<dbReference type="Gene3D" id="3.20.110.10">
    <property type="entry name" value="Glycoside hydrolase 38, N terminal domain"/>
    <property type="match status" value="1"/>
</dbReference>
<name>A0A922SF04_SPOEX</name>
<dbReference type="InterPro" id="IPR050843">
    <property type="entry name" value="Glycosyl_Hydrlase_38"/>
</dbReference>
<dbReference type="InterPro" id="IPR011330">
    <property type="entry name" value="Glyco_hydro/deAcase_b/a-brl"/>
</dbReference>
<accession>A0A922SF04</accession>
<feature type="domain" description="Glycoside hydrolase family 38 N-terminal" evidence="1">
    <location>
        <begin position="48"/>
        <end position="191"/>
    </location>
</feature>
<dbReference type="Pfam" id="PF01074">
    <property type="entry name" value="Glyco_hydro_38N"/>
    <property type="match status" value="1"/>
</dbReference>
<comment type="caution">
    <text evidence="2">The sequence shown here is derived from an EMBL/GenBank/DDBJ whole genome shotgun (WGS) entry which is preliminary data.</text>
</comment>
<evidence type="ECO:0000313" key="2">
    <source>
        <dbReference type="EMBL" id="KAH9635897.1"/>
    </source>
</evidence>
<organism evidence="2 3">
    <name type="scientific">Spodoptera exigua</name>
    <name type="common">Beet armyworm</name>
    <name type="synonym">Noctua fulgens</name>
    <dbReference type="NCBI Taxonomy" id="7107"/>
    <lineage>
        <taxon>Eukaryota</taxon>
        <taxon>Metazoa</taxon>
        <taxon>Ecdysozoa</taxon>
        <taxon>Arthropoda</taxon>
        <taxon>Hexapoda</taxon>
        <taxon>Insecta</taxon>
        <taxon>Pterygota</taxon>
        <taxon>Neoptera</taxon>
        <taxon>Endopterygota</taxon>
        <taxon>Lepidoptera</taxon>
        <taxon>Glossata</taxon>
        <taxon>Ditrysia</taxon>
        <taxon>Noctuoidea</taxon>
        <taxon>Noctuidae</taxon>
        <taxon>Amphipyrinae</taxon>
        <taxon>Spodoptera</taxon>
    </lineage>
</organism>
<dbReference type="Proteomes" id="UP000814243">
    <property type="component" value="Unassembled WGS sequence"/>
</dbReference>
<evidence type="ECO:0000259" key="1">
    <source>
        <dbReference type="Pfam" id="PF01074"/>
    </source>
</evidence>
<dbReference type="AlphaFoldDB" id="A0A922SF04"/>
<dbReference type="PANTHER" id="PTHR11607:SF3">
    <property type="entry name" value="LYSOSOMAL ALPHA-MANNOSIDASE"/>
    <property type="match status" value="1"/>
</dbReference>
<dbReference type="PANTHER" id="PTHR11607">
    <property type="entry name" value="ALPHA-MANNOSIDASE"/>
    <property type="match status" value="1"/>
</dbReference>
<sequence>MAEDSRPILLWNFLLEVVGPSADGYSGEGSYLGQAGAPADGWRSLEKLNDTFGKCGWPHVGWQIDPFGHSREFANLLAMMGYDGLFLGRIDYQDKRARLKGKSSDIFTGVLFNTYSPPPGFCFDVLCADEPIIDDPSSPMYNVELKIMNFLDICTNMSKAYKTSNILLTMGEDFHYQDAAMWFRNLDKLIE</sequence>